<evidence type="ECO:0000313" key="3">
    <source>
        <dbReference type="EMBL" id="GAA2485676.1"/>
    </source>
</evidence>
<organism evidence="3 4">
    <name type="scientific">Streptomyces gobitricini</name>
    <dbReference type="NCBI Taxonomy" id="68211"/>
    <lineage>
        <taxon>Bacteria</taxon>
        <taxon>Bacillati</taxon>
        <taxon>Actinomycetota</taxon>
        <taxon>Actinomycetes</taxon>
        <taxon>Kitasatosporales</taxon>
        <taxon>Streptomycetaceae</taxon>
        <taxon>Streptomyces</taxon>
    </lineage>
</organism>
<dbReference type="Pfam" id="PF01337">
    <property type="entry name" value="Barstar"/>
    <property type="match status" value="1"/>
</dbReference>
<evidence type="ECO:0000256" key="1">
    <source>
        <dbReference type="ARBA" id="ARBA00006845"/>
    </source>
</evidence>
<evidence type="ECO:0000259" key="2">
    <source>
        <dbReference type="Pfam" id="PF01337"/>
    </source>
</evidence>
<accession>A0ABP5YVC1</accession>
<dbReference type="Proteomes" id="UP001499942">
    <property type="component" value="Unassembled WGS sequence"/>
</dbReference>
<sequence>MPTEDSPGPTAKHWQDCTDVYDFLDQIRLRPGMWLPSGSLHDLQSMLTGYRVALGVHSIDEPWAFWPEDDFSRWLREYRGIASSLTWAADIERNTPDGSTPLEEFFRLLDAYRSDASCASGQTTETTRLPGIEYMSNTFVTLFWRRRLLTQAVLRMEELGFRVVRLAAGEWTTEQDMHRAFATALHFPDYYGDNLDALNDCLGDVACYGGYDDSPEGAGLVLSLTDYDRFAAACPRAAQIVLDIIADQARHAAVLQRRFFSLVHSNDANIKFEPVGATPVMWNSDEWAESNRG</sequence>
<dbReference type="Gene3D" id="3.30.370.10">
    <property type="entry name" value="Barstar-like"/>
    <property type="match status" value="1"/>
</dbReference>
<keyword evidence="4" id="KW-1185">Reference proteome</keyword>
<dbReference type="RefSeq" id="WP_344358175.1">
    <property type="nucleotide sequence ID" value="NZ_BAAASR010000007.1"/>
</dbReference>
<dbReference type="InterPro" id="IPR000468">
    <property type="entry name" value="Barstar"/>
</dbReference>
<comment type="caution">
    <text evidence="3">The sequence shown here is derived from an EMBL/GenBank/DDBJ whole genome shotgun (WGS) entry which is preliminary data.</text>
</comment>
<comment type="similarity">
    <text evidence="1">Belongs to the barstar family.</text>
</comment>
<name>A0ABP5YVC1_9ACTN</name>
<protein>
    <recommendedName>
        <fullName evidence="2">Barstar (barnase inhibitor) domain-containing protein</fullName>
    </recommendedName>
</protein>
<evidence type="ECO:0000313" key="4">
    <source>
        <dbReference type="Proteomes" id="UP001499942"/>
    </source>
</evidence>
<dbReference type="EMBL" id="BAAASR010000007">
    <property type="protein sequence ID" value="GAA2485676.1"/>
    <property type="molecule type" value="Genomic_DNA"/>
</dbReference>
<dbReference type="SUPFAM" id="SSF52038">
    <property type="entry name" value="Barstar-related"/>
    <property type="match status" value="1"/>
</dbReference>
<dbReference type="InterPro" id="IPR035905">
    <property type="entry name" value="Barstar-like_sf"/>
</dbReference>
<proteinExistence type="inferred from homology"/>
<feature type="domain" description="Barstar (barnase inhibitor)" evidence="2">
    <location>
        <begin position="162"/>
        <end position="259"/>
    </location>
</feature>
<gene>
    <name evidence="3" type="ORF">GCM10010393_15870</name>
</gene>
<reference evidence="4" key="1">
    <citation type="journal article" date="2019" name="Int. J. Syst. Evol. Microbiol.">
        <title>The Global Catalogue of Microorganisms (GCM) 10K type strain sequencing project: providing services to taxonomists for standard genome sequencing and annotation.</title>
        <authorList>
            <consortium name="The Broad Institute Genomics Platform"/>
            <consortium name="The Broad Institute Genome Sequencing Center for Infectious Disease"/>
            <person name="Wu L."/>
            <person name="Ma J."/>
        </authorList>
    </citation>
    <scope>NUCLEOTIDE SEQUENCE [LARGE SCALE GENOMIC DNA]</scope>
    <source>
        <strain evidence="4">JCM 5062</strain>
    </source>
</reference>